<accession>A0A2N5SDL8</accession>
<sequence length="243" mass="26479">MASGVLEINLHIGPVTATFAAISLATHSAPTTPFQTWHNQLGHAGIACIRLSIPGEKMEVIGSCDPCLKGNYRNSHLGAISVQPPLLSRSSMATFNDYSAYKVICLPDKSIIETKHAYFDESVLPSTGALNSSVDYSPHSGLPDFNSAALFPFQEEESLLFQDEEPLFKKEEDRMNLNKDEEQGLEDGPDKPVAGTRYPLAGTRYPLAGTRISYSGTRCRVRVRVRVSTNVAGRYSESAGRAL</sequence>
<dbReference type="AlphaFoldDB" id="A0A2N5SDL8"/>
<evidence type="ECO:0000256" key="1">
    <source>
        <dbReference type="SAM" id="MobiDB-lite"/>
    </source>
</evidence>
<comment type="caution">
    <text evidence="2">The sequence shown here is derived from an EMBL/GenBank/DDBJ whole genome shotgun (WGS) entry which is preliminary data.</text>
</comment>
<gene>
    <name evidence="2" type="ORF">PCASD_25515</name>
</gene>
<protein>
    <submittedName>
        <fullName evidence="2">Uncharacterized protein</fullName>
    </submittedName>
</protein>
<evidence type="ECO:0000313" key="3">
    <source>
        <dbReference type="Proteomes" id="UP000235392"/>
    </source>
</evidence>
<feature type="region of interest" description="Disordered" evidence="1">
    <location>
        <begin position="174"/>
        <end position="198"/>
    </location>
</feature>
<evidence type="ECO:0000313" key="2">
    <source>
        <dbReference type="EMBL" id="PLW11343.1"/>
    </source>
</evidence>
<name>A0A2N5SDL8_9BASI</name>
<dbReference type="EMBL" id="PGCI01000927">
    <property type="protein sequence ID" value="PLW11343.1"/>
    <property type="molecule type" value="Genomic_DNA"/>
</dbReference>
<proteinExistence type="predicted"/>
<dbReference type="Proteomes" id="UP000235392">
    <property type="component" value="Unassembled WGS sequence"/>
</dbReference>
<organism evidence="2 3">
    <name type="scientific">Puccinia coronata f. sp. avenae</name>
    <dbReference type="NCBI Taxonomy" id="200324"/>
    <lineage>
        <taxon>Eukaryota</taxon>
        <taxon>Fungi</taxon>
        <taxon>Dikarya</taxon>
        <taxon>Basidiomycota</taxon>
        <taxon>Pucciniomycotina</taxon>
        <taxon>Pucciniomycetes</taxon>
        <taxon>Pucciniales</taxon>
        <taxon>Pucciniaceae</taxon>
        <taxon>Puccinia</taxon>
    </lineage>
</organism>
<reference evidence="2 3" key="1">
    <citation type="submission" date="2017-11" db="EMBL/GenBank/DDBJ databases">
        <title>De novo assembly and phasing of dikaryotic genomes from two isolates of Puccinia coronata f. sp. avenae, the causal agent of oat crown rust.</title>
        <authorList>
            <person name="Miller M.E."/>
            <person name="Zhang Y."/>
            <person name="Omidvar V."/>
            <person name="Sperschneider J."/>
            <person name="Schwessinger B."/>
            <person name="Raley C."/>
            <person name="Palmer J.M."/>
            <person name="Garnica D."/>
            <person name="Upadhyaya N."/>
            <person name="Rathjen J."/>
            <person name="Taylor J.M."/>
            <person name="Park R.F."/>
            <person name="Dodds P.N."/>
            <person name="Hirsch C.D."/>
            <person name="Kianian S.F."/>
            <person name="Figueroa M."/>
        </authorList>
    </citation>
    <scope>NUCLEOTIDE SEQUENCE [LARGE SCALE GENOMIC DNA]</scope>
    <source>
        <strain evidence="2">12SD80</strain>
    </source>
</reference>